<dbReference type="EMBL" id="BOMB01000019">
    <property type="protein sequence ID" value="GID12372.1"/>
    <property type="molecule type" value="Genomic_DNA"/>
</dbReference>
<reference evidence="2" key="1">
    <citation type="submission" date="2021-01" db="EMBL/GenBank/DDBJ databases">
        <title>Whole genome shotgun sequence of Actinocatenispora rupis NBRC 107355.</title>
        <authorList>
            <person name="Komaki H."/>
            <person name="Tamura T."/>
        </authorList>
    </citation>
    <scope>NUCLEOTIDE SEQUENCE</scope>
    <source>
        <strain evidence="2">NBRC 107355</strain>
    </source>
</reference>
<dbReference type="Pfam" id="PF13340">
    <property type="entry name" value="DUF4096"/>
    <property type="match status" value="1"/>
</dbReference>
<dbReference type="AlphaFoldDB" id="A0A8J3J920"/>
<sequence>MLAVILFQAKAGCSWWTLPAHLFGTTRATAHRRFSEWTAAGLWERLHQAVLDQVRWHGGLDLERAIVDSVQVRPDPLPSTLSGAWVESCRPGCVLADR</sequence>
<name>A0A8J3J920_9ACTN</name>
<comment type="caution">
    <text evidence="2">The sequence shown here is derived from an EMBL/GenBank/DDBJ whole genome shotgun (WGS) entry which is preliminary data.</text>
</comment>
<protein>
    <recommendedName>
        <fullName evidence="1">Insertion element IS402-like domain-containing protein</fullName>
    </recommendedName>
</protein>
<feature type="domain" description="Insertion element IS402-like" evidence="1">
    <location>
        <begin position="2"/>
        <end position="47"/>
    </location>
</feature>
<evidence type="ECO:0000313" key="2">
    <source>
        <dbReference type="EMBL" id="GID12372.1"/>
    </source>
</evidence>
<proteinExistence type="predicted"/>
<evidence type="ECO:0000259" key="1">
    <source>
        <dbReference type="Pfam" id="PF13340"/>
    </source>
</evidence>
<organism evidence="2 3">
    <name type="scientific">Actinocatenispora rupis</name>
    <dbReference type="NCBI Taxonomy" id="519421"/>
    <lineage>
        <taxon>Bacteria</taxon>
        <taxon>Bacillati</taxon>
        <taxon>Actinomycetota</taxon>
        <taxon>Actinomycetes</taxon>
        <taxon>Micromonosporales</taxon>
        <taxon>Micromonosporaceae</taxon>
        <taxon>Actinocatenispora</taxon>
    </lineage>
</organism>
<accession>A0A8J3J920</accession>
<dbReference type="Proteomes" id="UP000612808">
    <property type="component" value="Unassembled WGS sequence"/>
</dbReference>
<evidence type="ECO:0000313" key="3">
    <source>
        <dbReference type="Proteomes" id="UP000612808"/>
    </source>
</evidence>
<gene>
    <name evidence="2" type="ORF">Aru02nite_32610</name>
</gene>
<keyword evidence="3" id="KW-1185">Reference proteome</keyword>
<dbReference type="InterPro" id="IPR025161">
    <property type="entry name" value="IS402-like_dom"/>
</dbReference>